<dbReference type="PANTHER" id="PTHR46438:SF2">
    <property type="entry name" value="ALPHA_BETA-HYDROLASES SUPERFAMILY PROTEIN"/>
    <property type="match status" value="1"/>
</dbReference>
<accession>A0A1G8DH13</accession>
<gene>
    <name evidence="2" type="ORF">SAMN05421818_1078</name>
</gene>
<keyword evidence="2" id="KW-0645">Protease</keyword>
<keyword evidence="3" id="KW-1185">Reference proteome</keyword>
<keyword evidence="2" id="KW-0031">Aminopeptidase</keyword>
<sequence>MKKFVGFIVNVISLFSVERAVAISYKFLTSPRKGQIKLDEVFPFLNSAAQTQLPYKDSYIQTYQWNAERTDLPIILFFHGWESNSNRWEAMVTYFGNNYRYIAVDAIGLGLSPGKKITIVGYADMIDFCLNAFQPTYVISHSLGSFSLLNRLAVDQYPSVEKAVLLGCLDEYSSVVKNYVAMMGYRSVIHKRLIQKVEQIIKMPIQAYASYLLVEKCTVPLLLVHDRGDDVIYESDCVKFHQKMVDLNQNIVATEGLGHSLQDKVVYQSILDFIEGN</sequence>
<name>A0A1G8DH13_9FLAO</name>
<reference evidence="3" key="1">
    <citation type="submission" date="2016-10" db="EMBL/GenBank/DDBJ databases">
        <authorList>
            <person name="Varghese N."/>
            <person name="Submissions S."/>
        </authorList>
    </citation>
    <scope>NUCLEOTIDE SEQUENCE [LARGE SCALE GENOMIC DNA]</scope>
    <source>
        <strain evidence="3">DSM 23313</strain>
    </source>
</reference>
<dbReference type="Proteomes" id="UP000243588">
    <property type="component" value="Unassembled WGS sequence"/>
</dbReference>
<dbReference type="InterPro" id="IPR022742">
    <property type="entry name" value="Hydrolase_4"/>
</dbReference>
<dbReference type="Pfam" id="PF12146">
    <property type="entry name" value="Hydrolase_4"/>
    <property type="match status" value="1"/>
</dbReference>
<dbReference type="STRING" id="702745.SAMN05421818_1078"/>
<dbReference type="GO" id="GO:0004177">
    <property type="term" value="F:aminopeptidase activity"/>
    <property type="evidence" value="ECO:0007669"/>
    <property type="project" value="UniProtKB-KW"/>
</dbReference>
<dbReference type="PANTHER" id="PTHR46438">
    <property type="entry name" value="ALPHA/BETA-HYDROLASES SUPERFAMILY PROTEIN"/>
    <property type="match status" value="1"/>
</dbReference>
<protein>
    <submittedName>
        <fullName evidence="2">Serine aminopeptidase, S33</fullName>
    </submittedName>
</protein>
<evidence type="ECO:0000313" key="3">
    <source>
        <dbReference type="Proteomes" id="UP000243588"/>
    </source>
</evidence>
<dbReference type="Gene3D" id="3.40.50.1820">
    <property type="entry name" value="alpha/beta hydrolase"/>
    <property type="match status" value="1"/>
</dbReference>
<evidence type="ECO:0000313" key="2">
    <source>
        <dbReference type="EMBL" id="SDH56891.1"/>
    </source>
</evidence>
<dbReference type="InterPro" id="IPR029058">
    <property type="entry name" value="AB_hydrolase_fold"/>
</dbReference>
<dbReference type="AlphaFoldDB" id="A0A1G8DH13"/>
<dbReference type="EMBL" id="FNDQ01000007">
    <property type="protein sequence ID" value="SDH56891.1"/>
    <property type="molecule type" value="Genomic_DNA"/>
</dbReference>
<evidence type="ECO:0000259" key="1">
    <source>
        <dbReference type="Pfam" id="PF12146"/>
    </source>
</evidence>
<feature type="domain" description="Serine aminopeptidase S33" evidence="1">
    <location>
        <begin position="74"/>
        <end position="173"/>
    </location>
</feature>
<keyword evidence="2" id="KW-0378">Hydrolase</keyword>
<dbReference type="SUPFAM" id="SSF53474">
    <property type="entry name" value="alpha/beta-Hydrolases"/>
    <property type="match status" value="1"/>
</dbReference>
<proteinExistence type="predicted"/>
<organism evidence="2 3">
    <name type="scientific">Myroides phaeus</name>
    <dbReference type="NCBI Taxonomy" id="702745"/>
    <lineage>
        <taxon>Bacteria</taxon>
        <taxon>Pseudomonadati</taxon>
        <taxon>Bacteroidota</taxon>
        <taxon>Flavobacteriia</taxon>
        <taxon>Flavobacteriales</taxon>
        <taxon>Flavobacteriaceae</taxon>
        <taxon>Myroides</taxon>
    </lineage>
</organism>
<dbReference type="RefSeq" id="WP_090407120.1">
    <property type="nucleotide sequence ID" value="NZ_FNDQ01000007.1"/>
</dbReference>